<dbReference type="SUPFAM" id="SSF103007">
    <property type="entry name" value="Hypothetical protein TT1725"/>
    <property type="match status" value="1"/>
</dbReference>
<dbReference type="RefSeq" id="WP_142791418.1">
    <property type="nucleotide sequence ID" value="NZ_VJMZ01000001.1"/>
</dbReference>
<dbReference type="InterPro" id="IPR036746">
    <property type="entry name" value="TT1725-like_sf"/>
</dbReference>
<dbReference type="InterPro" id="IPR007546">
    <property type="entry name" value="DUF503"/>
</dbReference>
<evidence type="ECO:0000313" key="1">
    <source>
        <dbReference type="EMBL" id="TRM12437.1"/>
    </source>
</evidence>
<dbReference type="EMBL" id="VJMZ01000001">
    <property type="protein sequence ID" value="TRM12437.1"/>
    <property type="molecule type" value="Genomic_DNA"/>
</dbReference>
<organism evidence="1 2">
    <name type="scientific">Lentibacillus cibarius</name>
    <dbReference type="NCBI Taxonomy" id="2583219"/>
    <lineage>
        <taxon>Bacteria</taxon>
        <taxon>Bacillati</taxon>
        <taxon>Bacillota</taxon>
        <taxon>Bacilli</taxon>
        <taxon>Bacillales</taxon>
        <taxon>Bacillaceae</taxon>
        <taxon>Lentibacillus</taxon>
    </lineage>
</organism>
<protein>
    <submittedName>
        <fullName evidence="1">DUF503 domain-containing protein</fullName>
    </submittedName>
</protein>
<accession>A0A549YKP5</accession>
<dbReference type="AlphaFoldDB" id="A0A549YKP5"/>
<dbReference type="PANTHER" id="PTHR36441">
    <property type="entry name" value="HYPOTHETICAL CYTOSOLIC PROTEIN"/>
    <property type="match status" value="1"/>
</dbReference>
<dbReference type="Gene3D" id="3.30.70.1120">
    <property type="entry name" value="TT1725-like"/>
    <property type="match status" value="1"/>
</dbReference>
<comment type="caution">
    <text evidence="1">The sequence shown here is derived from an EMBL/GenBank/DDBJ whole genome shotgun (WGS) entry which is preliminary data.</text>
</comment>
<gene>
    <name evidence="1" type="ORF">FH966_12445</name>
</gene>
<dbReference type="Pfam" id="PF04456">
    <property type="entry name" value="DUF503"/>
    <property type="match status" value="1"/>
</dbReference>
<dbReference type="Proteomes" id="UP000319280">
    <property type="component" value="Unassembled WGS sequence"/>
</dbReference>
<evidence type="ECO:0000313" key="2">
    <source>
        <dbReference type="Proteomes" id="UP000319280"/>
    </source>
</evidence>
<sequence>MIVYAEVECMLYEGQSLKQKRSVIKRVMAKLRNDLNVAVTELDYHDLWQRTKLGIVTLSNQKMHAEQVIQEALRIMDAFPELERTITDVEQI</sequence>
<dbReference type="PANTHER" id="PTHR36441:SF1">
    <property type="entry name" value="DUF503 DOMAIN-CONTAINING PROTEIN"/>
    <property type="match status" value="1"/>
</dbReference>
<keyword evidence="2" id="KW-1185">Reference proteome</keyword>
<reference evidence="1 2" key="1">
    <citation type="submission" date="2019-07" db="EMBL/GenBank/DDBJ databases">
        <title>Genomic analysis of Lentibacillus sp. NKC851-2.</title>
        <authorList>
            <person name="Oh Y.J."/>
        </authorList>
    </citation>
    <scope>NUCLEOTIDE SEQUENCE [LARGE SCALE GENOMIC DNA]</scope>
    <source>
        <strain evidence="1 2">NKC851-2</strain>
    </source>
</reference>
<proteinExistence type="predicted"/>
<name>A0A549YKP5_9BACI</name>